<evidence type="ECO:0000256" key="4">
    <source>
        <dbReference type="ARBA" id="ARBA00023136"/>
    </source>
</evidence>
<dbReference type="AlphaFoldDB" id="A0AAI8YLG8"/>
<comment type="caution">
    <text evidence="9">The sequence shown here is derived from an EMBL/GenBank/DDBJ whole genome shotgun (WGS) entry which is preliminary data.</text>
</comment>
<keyword evidence="3 7" id="KW-1133">Transmembrane helix</keyword>
<accession>A0AAI8YLG8</accession>
<feature type="region of interest" description="Disordered" evidence="6">
    <location>
        <begin position="1"/>
        <end position="23"/>
    </location>
</feature>
<proteinExistence type="inferred from homology"/>
<evidence type="ECO:0000256" key="1">
    <source>
        <dbReference type="ARBA" id="ARBA00004141"/>
    </source>
</evidence>
<dbReference type="InterPro" id="IPR052337">
    <property type="entry name" value="SAT4-like"/>
</dbReference>
<dbReference type="PANTHER" id="PTHR33048">
    <property type="entry name" value="PTH11-LIKE INTEGRAL MEMBRANE PROTEIN (AFU_ORTHOLOGUE AFUA_5G11245)"/>
    <property type="match status" value="1"/>
</dbReference>
<dbReference type="Pfam" id="PF20684">
    <property type="entry name" value="Fung_rhodopsin"/>
    <property type="match status" value="1"/>
</dbReference>
<reference evidence="9" key="1">
    <citation type="submission" date="2023-10" db="EMBL/GenBank/DDBJ databases">
        <authorList>
            <person name="Hackl T."/>
        </authorList>
    </citation>
    <scope>NUCLEOTIDE SEQUENCE</scope>
</reference>
<evidence type="ECO:0000256" key="3">
    <source>
        <dbReference type="ARBA" id="ARBA00022989"/>
    </source>
</evidence>
<comment type="similarity">
    <text evidence="5">Belongs to the SAT4 family.</text>
</comment>
<keyword evidence="4 7" id="KW-0472">Membrane</keyword>
<dbReference type="PANTHER" id="PTHR33048:SF47">
    <property type="entry name" value="INTEGRAL MEMBRANE PROTEIN-RELATED"/>
    <property type="match status" value="1"/>
</dbReference>
<organism evidence="9 10">
    <name type="scientific">Anthostomella pinea</name>
    <dbReference type="NCBI Taxonomy" id="933095"/>
    <lineage>
        <taxon>Eukaryota</taxon>
        <taxon>Fungi</taxon>
        <taxon>Dikarya</taxon>
        <taxon>Ascomycota</taxon>
        <taxon>Pezizomycotina</taxon>
        <taxon>Sordariomycetes</taxon>
        <taxon>Xylariomycetidae</taxon>
        <taxon>Xylariales</taxon>
        <taxon>Xylariaceae</taxon>
        <taxon>Anthostomella</taxon>
    </lineage>
</organism>
<feature type="region of interest" description="Disordered" evidence="6">
    <location>
        <begin position="308"/>
        <end position="333"/>
    </location>
</feature>
<evidence type="ECO:0000313" key="9">
    <source>
        <dbReference type="EMBL" id="CAJ2509079.1"/>
    </source>
</evidence>
<evidence type="ECO:0000256" key="5">
    <source>
        <dbReference type="ARBA" id="ARBA00038359"/>
    </source>
</evidence>
<evidence type="ECO:0000256" key="7">
    <source>
        <dbReference type="SAM" id="Phobius"/>
    </source>
</evidence>
<gene>
    <name evidence="9" type="ORF">KHLLAP_LOCUS9547</name>
</gene>
<dbReference type="Proteomes" id="UP001295740">
    <property type="component" value="Unassembled WGS sequence"/>
</dbReference>
<feature type="compositionally biased region" description="Basic and acidic residues" evidence="6">
    <location>
        <begin position="382"/>
        <end position="395"/>
    </location>
</feature>
<evidence type="ECO:0000256" key="6">
    <source>
        <dbReference type="SAM" id="MobiDB-lite"/>
    </source>
</evidence>
<feature type="transmembrane region" description="Helical" evidence="7">
    <location>
        <begin position="32"/>
        <end position="52"/>
    </location>
</feature>
<evidence type="ECO:0000313" key="10">
    <source>
        <dbReference type="Proteomes" id="UP001295740"/>
    </source>
</evidence>
<dbReference type="GO" id="GO:0016020">
    <property type="term" value="C:membrane"/>
    <property type="evidence" value="ECO:0007669"/>
    <property type="project" value="UniProtKB-SubCell"/>
</dbReference>
<feature type="transmembrane region" description="Helical" evidence="7">
    <location>
        <begin position="231"/>
        <end position="250"/>
    </location>
</feature>
<name>A0AAI8YLG8_9PEZI</name>
<sequence>MAYTDLSAPAMPPPPGETSNFTNPPNGNATGLGALLLMLIISTIFICIRMYANAFITKKFWVEDVLVLLGYLTFVLTVWTAFMFVQYPGFFVHTWNVTVGDEIAALYYVFLFGVFYSIALAFVKMSIPLEWCRIFVPPGTWSTSYFWWGAMAVVALQAMFLPVIVVLLNVQCLPHAAIWDIRLLPDATCIPLPTLQKLSASVHLVTDVAILVLPQKIIFDLQLSLRKKAGLAVVFGLGALGVVCSVFRLIDTIMLANEPDVFFYTGPVELWCTAEVTCGLFVACAPTLPRVIKDTPLLRRVFRASTRRGATSSDGPTAIRTTGGKRGGGTDTLGTKLDYTKMDEENEFHMINITKSDSTEVLREAAKPGITRTTDITVHHSASPDHNDPRPWSHV</sequence>
<keyword evidence="10" id="KW-1185">Reference proteome</keyword>
<comment type="subcellular location">
    <subcellularLocation>
        <location evidence="1">Membrane</location>
        <topology evidence="1">Multi-pass membrane protein</topology>
    </subcellularLocation>
</comment>
<feature type="transmembrane region" description="Helical" evidence="7">
    <location>
        <begin position="64"/>
        <end position="85"/>
    </location>
</feature>
<feature type="transmembrane region" description="Helical" evidence="7">
    <location>
        <begin position="105"/>
        <end position="123"/>
    </location>
</feature>
<feature type="region of interest" description="Disordered" evidence="6">
    <location>
        <begin position="376"/>
        <end position="395"/>
    </location>
</feature>
<evidence type="ECO:0000259" key="8">
    <source>
        <dbReference type="Pfam" id="PF20684"/>
    </source>
</evidence>
<dbReference type="EMBL" id="CAUWAG010000012">
    <property type="protein sequence ID" value="CAJ2509079.1"/>
    <property type="molecule type" value="Genomic_DNA"/>
</dbReference>
<evidence type="ECO:0000256" key="2">
    <source>
        <dbReference type="ARBA" id="ARBA00022692"/>
    </source>
</evidence>
<keyword evidence="2 7" id="KW-0812">Transmembrane</keyword>
<dbReference type="InterPro" id="IPR049326">
    <property type="entry name" value="Rhodopsin_dom_fungi"/>
</dbReference>
<feature type="domain" description="Rhodopsin" evidence="8">
    <location>
        <begin position="48"/>
        <end position="292"/>
    </location>
</feature>
<protein>
    <submittedName>
        <fullName evidence="9">Uu.00g141050.m01.CDS01</fullName>
    </submittedName>
</protein>
<feature type="transmembrane region" description="Helical" evidence="7">
    <location>
        <begin position="144"/>
        <end position="168"/>
    </location>
</feature>